<name>A0A6J5MVE1_9CAUD</name>
<accession>A0A6J5MVE1</accession>
<dbReference type="EMBL" id="LR796526">
    <property type="protein sequence ID" value="CAB4149827.1"/>
    <property type="molecule type" value="Genomic_DNA"/>
</dbReference>
<sequence>MQPDNYKPKTTIIQANPDLVIDGRPVVAWVIEDGQIVEAITYNPLKEVRITVQRGADE</sequence>
<evidence type="ECO:0000313" key="1">
    <source>
        <dbReference type="EMBL" id="CAB4149827.1"/>
    </source>
</evidence>
<proteinExistence type="predicted"/>
<protein>
    <submittedName>
        <fullName evidence="1">Uncharacterized protein</fullName>
    </submittedName>
</protein>
<gene>
    <name evidence="1" type="ORF">UFOVP555_39</name>
</gene>
<reference evidence="1" key="1">
    <citation type="submission" date="2020-04" db="EMBL/GenBank/DDBJ databases">
        <authorList>
            <person name="Chiriac C."/>
            <person name="Salcher M."/>
            <person name="Ghai R."/>
            <person name="Kavagutti S V."/>
        </authorList>
    </citation>
    <scope>NUCLEOTIDE SEQUENCE</scope>
</reference>
<organism evidence="1">
    <name type="scientific">uncultured Caudovirales phage</name>
    <dbReference type="NCBI Taxonomy" id="2100421"/>
    <lineage>
        <taxon>Viruses</taxon>
        <taxon>Duplodnaviria</taxon>
        <taxon>Heunggongvirae</taxon>
        <taxon>Uroviricota</taxon>
        <taxon>Caudoviricetes</taxon>
        <taxon>Peduoviridae</taxon>
        <taxon>Maltschvirus</taxon>
        <taxon>Maltschvirus maltsch</taxon>
    </lineage>
</organism>